<feature type="signal peptide" evidence="1">
    <location>
        <begin position="1"/>
        <end position="18"/>
    </location>
</feature>
<proteinExistence type="evidence at transcript level"/>
<evidence type="ECO:0000256" key="1">
    <source>
        <dbReference type="SAM" id="SignalP"/>
    </source>
</evidence>
<sequence length="97" mass="10531">MQLVVFAVALILPSFLSGESSFHTTVVFDECGLYRVEGGDRVCSAQGSGYLDFDVITCTLKCTNRKTTKLPSDVCSPGEVDCTPDVAKKLKTWAFSK</sequence>
<protein>
    <submittedName>
        <fullName evidence="2">Putative ixodes 10 kDa peptide protein</fullName>
    </submittedName>
</protein>
<feature type="chain" id="PRO_5005517011" evidence="1">
    <location>
        <begin position="19"/>
        <end position="97"/>
    </location>
</feature>
<reference evidence="2" key="1">
    <citation type="submission" date="2012-12" db="EMBL/GenBank/DDBJ databases">
        <title>Identification and characterization of a phenylalanine ammonia-lyase gene family in Isatis indigotica Fort.</title>
        <authorList>
            <person name="Liu Q."/>
            <person name="Chen J."/>
            <person name="Zhou X."/>
            <person name="Di P."/>
            <person name="Xiao Y."/>
            <person name="Xuan H."/>
            <person name="Zhang L."/>
            <person name="Chen W."/>
        </authorList>
    </citation>
    <scope>NUCLEOTIDE SEQUENCE</scope>
    <source>
        <tissue evidence="2">Salivary gland</tissue>
    </source>
</reference>
<keyword evidence="1" id="KW-0732">Signal</keyword>
<organism evidence="2">
    <name type="scientific">Ixodes ricinus</name>
    <name type="common">Common tick</name>
    <name type="synonym">Acarus ricinus</name>
    <dbReference type="NCBI Taxonomy" id="34613"/>
    <lineage>
        <taxon>Eukaryota</taxon>
        <taxon>Metazoa</taxon>
        <taxon>Ecdysozoa</taxon>
        <taxon>Arthropoda</taxon>
        <taxon>Chelicerata</taxon>
        <taxon>Arachnida</taxon>
        <taxon>Acari</taxon>
        <taxon>Parasitiformes</taxon>
        <taxon>Ixodida</taxon>
        <taxon>Ixodoidea</taxon>
        <taxon>Ixodidae</taxon>
        <taxon>Ixodinae</taxon>
        <taxon>Ixodes</taxon>
    </lineage>
</organism>
<evidence type="ECO:0000313" key="2">
    <source>
        <dbReference type="EMBL" id="JAA69156.1"/>
    </source>
</evidence>
<name>A0A0K8RDL8_IXORI</name>
<accession>A0A0K8RDL8</accession>
<dbReference type="EMBL" id="GADI01004652">
    <property type="protein sequence ID" value="JAA69156.1"/>
    <property type="molecule type" value="mRNA"/>
</dbReference>
<dbReference type="AlphaFoldDB" id="A0A0K8RDL8"/>